<dbReference type="Proteomes" id="UP000038040">
    <property type="component" value="Unplaced"/>
</dbReference>
<dbReference type="PANTHER" id="PTHR21093:SF2">
    <property type="entry name" value="DIVERGENT PROTEIN KINASE DOMAIN 1C"/>
    <property type="match status" value="1"/>
</dbReference>
<dbReference type="InterPro" id="IPR022049">
    <property type="entry name" value="FAM69_kinase_dom"/>
</dbReference>
<accession>A0A0N4UGY9</accession>
<evidence type="ECO:0000313" key="5">
    <source>
        <dbReference type="WBParaSite" id="DME_0000678101-mRNA-1"/>
    </source>
</evidence>
<dbReference type="PANTHER" id="PTHR21093">
    <property type="entry name" value="DIVERGENT PROTEIN KINASE DOMAIN 1C-RELATED"/>
    <property type="match status" value="1"/>
</dbReference>
<feature type="domain" description="FAM69 protein-kinase" evidence="1">
    <location>
        <begin position="120"/>
        <end position="275"/>
    </location>
</feature>
<organism evidence="3 5">
    <name type="scientific">Dracunculus medinensis</name>
    <name type="common">Guinea worm</name>
    <dbReference type="NCBI Taxonomy" id="318479"/>
    <lineage>
        <taxon>Eukaryota</taxon>
        <taxon>Metazoa</taxon>
        <taxon>Ecdysozoa</taxon>
        <taxon>Nematoda</taxon>
        <taxon>Chromadorea</taxon>
        <taxon>Rhabditida</taxon>
        <taxon>Spirurina</taxon>
        <taxon>Dracunculoidea</taxon>
        <taxon>Dracunculidae</taxon>
        <taxon>Dracunculus</taxon>
    </lineage>
</organism>
<name>A0A0N4UGY9_DRAME</name>
<dbReference type="WBParaSite" id="DME_0000678101-mRNA-1">
    <property type="protein sequence ID" value="DME_0000678101-mRNA-1"/>
    <property type="gene ID" value="DME_0000678101"/>
</dbReference>
<dbReference type="Pfam" id="PF12260">
    <property type="entry name" value="PIP49_C"/>
    <property type="match status" value="1"/>
</dbReference>
<gene>
    <name evidence="2" type="ORF">DME_LOCUS1395</name>
</gene>
<proteinExistence type="predicted"/>
<keyword evidence="4" id="KW-1185">Reference proteome</keyword>
<dbReference type="EMBL" id="UYYG01000020">
    <property type="protein sequence ID" value="VDN51422.1"/>
    <property type="molecule type" value="Genomic_DNA"/>
</dbReference>
<dbReference type="OrthoDB" id="8543887at2759"/>
<evidence type="ECO:0000313" key="3">
    <source>
        <dbReference type="Proteomes" id="UP000038040"/>
    </source>
</evidence>
<evidence type="ECO:0000313" key="4">
    <source>
        <dbReference type="Proteomes" id="UP000274756"/>
    </source>
</evidence>
<dbReference type="AlphaFoldDB" id="A0A0N4UGY9"/>
<sequence>MKNFSAHSLLVNLCNAYKARKVNGDLCNRLCFGDDWVILHLYEGNKVVITLKLSSQEVVLKSQHATIDEFEQLDPRILDIVNYNLRLGWPSYYKKHLMEIIWPMYARKNGFLSESDRRSLWTLVSQEEYITFRMLPLSRVTPKVIGTCGHFYQVEHLVPFRMKGYYMNLKAKILVHLMGMLKLFDEFLNEPLQWCDVKFDNLALAAEYPKRFMVMDADMLYTKSRLDSILTSRHCINDTDCSFFDCESRCNTTVGFCSRRLNNNVDVMCNKLVFQLFGKFWTKSNRYLAACHDRTISTEQRLADLRLAWSWNLPDV</sequence>
<evidence type="ECO:0000313" key="2">
    <source>
        <dbReference type="EMBL" id="VDN51422.1"/>
    </source>
</evidence>
<evidence type="ECO:0000259" key="1">
    <source>
        <dbReference type="Pfam" id="PF12260"/>
    </source>
</evidence>
<dbReference type="Proteomes" id="UP000274756">
    <property type="component" value="Unassembled WGS sequence"/>
</dbReference>
<reference evidence="5" key="1">
    <citation type="submission" date="2017-02" db="UniProtKB">
        <authorList>
            <consortium name="WormBaseParasite"/>
        </authorList>
    </citation>
    <scope>IDENTIFICATION</scope>
</reference>
<protein>
    <submittedName>
        <fullName evidence="5">PIP49_C domain-containing protein</fullName>
    </submittedName>
</protein>
<reference evidence="2 4" key="2">
    <citation type="submission" date="2018-11" db="EMBL/GenBank/DDBJ databases">
        <authorList>
            <consortium name="Pathogen Informatics"/>
        </authorList>
    </citation>
    <scope>NUCLEOTIDE SEQUENCE [LARGE SCALE GENOMIC DNA]</scope>
</reference>